<evidence type="ECO:0000256" key="1">
    <source>
        <dbReference type="SAM" id="Phobius"/>
    </source>
</evidence>
<keyword evidence="3" id="KW-1185">Reference proteome</keyword>
<organism evidence="2 3">
    <name type="scientific">Alloalcanivorax gelatiniphagus</name>
    <dbReference type="NCBI Taxonomy" id="1194167"/>
    <lineage>
        <taxon>Bacteria</taxon>
        <taxon>Pseudomonadati</taxon>
        <taxon>Pseudomonadota</taxon>
        <taxon>Gammaproteobacteria</taxon>
        <taxon>Oceanospirillales</taxon>
        <taxon>Alcanivoracaceae</taxon>
        <taxon>Alloalcanivorax</taxon>
    </lineage>
</organism>
<feature type="transmembrane region" description="Helical" evidence="1">
    <location>
        <begin position="35"/>
        <end position="52"/>
    </location>
</feature>
<sequence length="126" mass="14841">MEKKEYMSVEVAWVDIMYGFLVMTPTLFYHYFGSVLIGVGVFVFTALSLYLCRPVRFLLFADPCFGFAISFSYVISFFVFIFMIASSFFYFSIICAVALSAFTFLFMWFYKLEKKLEEFGWKNVEK</sequence>
<keyword evidence="1" id="KW-0812">Transmembrane</keyword>
<comment type="caution">
    <text evidence="2">The sequence shown here is derived from an EMBL/GenBank/DDBJ whole genome shotgun (WGS) entry which is preliminary data.</text>
</comment>
<dbReference type="RefSeq" id="WP_138772598.1">
    <property type="nucleotide sequence ID" value="NZ_JBHSSX010000068.1"/>
</dbReference>
<evidence type="ECO:0000313" key="3">
    <source>
        <dbReference type="Proteomes" id="UP000739180"/>
    </source>
</evidence>
<dbReference type="EMBL" id="VCQT01000033">
    <property type="protein sequence ID" value="TMW12523.1"/>
    <property type="molecule type" value="Genomic_DNA"/>
</dbReference>
<dbReference type="Proteomes" id="UP000739180">
    <property type="component" value="Unassembled WGS sequence"/>
</dbReference>
<protein>
    <submittedName>
        <fullName evidence="2">Uncharacterized protein</fullName>
    </submittedName>
</protein>
<keyword evidence="1" id="KW-1133">Transmembrane helix</keyword>
<proteinExistence type="predicted"/>
<name>A0ABY2XKG1_9GAMM</name>
<gene>
    <name evidence="2" type="ORF">FGS76_10530</name>
</gene>
<feature type="transmembrane region" description="Helical" evidence="1">
    <location>
        <begin position="90"/>
        <end position="110"/>
    </location>
</feature>
<keyword evidence="1" id="KW-0472">Membrane</keyword>
<reference evidence="2 3" key="1">
    <citation type="submission" date="2019-05" db="EMBL/GenBank/DDBJ databases">
        <title>Genome of Alcanivorax gelatiniphagus, an oil degrading marine bacteria.</title>
        <authorList>
            <person name="Kwon K.K."/>
        </authorList>
    </citation>
    <scope>NUCLEOTIDE SEQUENCE [LARGE SCALE GENOMIC DNA]</scope>
    <source>
        <strain evidence="2 3">MEBiC 08158</strain>
    </source>
</reference>
<evidence type="ECO:0000313" key="2">
    <source>
        <dbReference type="EMBL" id="TMW12523.1"/>
    </source>
</evidence>
<feature type="transmembrane region" description="Helical" evidence="1">
    <location>
        <begin position="64"/>
        <end position="84"/>
    </location>
</feature>
<accession>A0ABY2XKG1</accession>